<sequence>MSLRNVLLFRISSFKRINSRCFSSVSPEMKDEEVDDEIEERKPPPPAEPLKRPEGMIVKTYNRSTYPYTPVQNMVHQEFLNEGDVNGFGARLADYYKMGDMVRQLKTPAERIEFVNPYERPWKRVEKRWHRVFHPELGAPRKAWNINTVPKYFNSLDFYKYITKTRLITNSKPLDDYYKGLVPPTTNFERRINELLLSFFEGNEPKDEKAVTEFLRTTLNDAELSIAHNNDSLRKHRASFNERCESFWIRGGFIHMYEQKEIWDENGEVYKGRRKGPRFIGDDRRRLGEVAFVMRDKIAAQIRSKNKLPYIASFNQTEFIEAPLFEDVNLSEDVIFSPIIYNMTPDIEPLWQCPGYEPDSEEPFKFGRLAVKNVFELRKYFKIWKIPEDSEEYVETLKDSYASTAVSTLFNWMNGQAHCLGHTQYNDIEEPIVSQLILSDGKTFYFALGQLNTIAINLEMDGFLNRRSNFCLVCGPYNLYDEFDAETKQYKHFNENGQLVDGLNPHVLSRYLQMIMVGREA</sequence>
<protein>
    <submittedName>
        <fullName evidence="2">Uncharacterized protein</fullName>
    </submittedName>
</protein>
<dbReference type="Proteomes" id="UP000887580">
    <property type="component" value="Unplaced"/>
</dbReference>
<evidence type="ECO:0000313" key="1">
    <source>
        <dbReference type="Proteomes" id="UP000887580"/>
    </source>
</evidence>
<organism evidence="1 2">
    <name type="scientific">Panagrolaimus sp. PS1159</name>
    <dbReference type="NCBI Taxonomy" id="55785"/>
    <lineage>
        <taxon>Eukaryota</taxon>
        <taxon>Metazoa</taxon>
        <taxon>Ecdysozoa</taxon>
        <taxon>Nematoda</taxon>
        <taxon>Chromadorea</taxon>
        <taxon>Rhabditida</taxon>
        <taxon>Tylenchina</taxon>
        <taxon>Panagrolaimomorpha</taxon>
        <taxon>Panagrolaimoidea</taxon>
        <taxon>Panagrolaimidae</taxon>
        <taxon>Panagrolaimus</taxon>
    </lineage>
</organism>
<evidence type="ECO:0000313" key="2">
    <source>
        <dbReference type="WBParaSite" id="PS1159_v2.g15567.t1"/>
    </source>
</evidence>
<accession>A0AC35FB63</accession>
<dbReference type="WBParaSite" id="PS1159_v2.g15567.t1">
    <property type="protein sequence ID" value="PS1159_v2.g15567.t1"/>
    <property type="gene ID" value="PS1159_v2.g15567"/>
</dbReference>
<reference evidence="2" key="1">
    <citation type="submission" date="2022-11" db="UniProtKB">
        <authorList>
            <consortium name="WormBaseParasite"/>
        </authorList>
    </citation>
    <scope>IDENTIFICATION</scope>
</reference>
<name>A0AC35FB63_9BILA</name>
<proteinExistence type="predicted"/>